<dbReference type="GO" id="GO:0016491">
    <property type="term" value="F:oxidoreductase activity"/>
    <property type="evidence" value="ECO:0007669"/>
    <property type="project" value="UniProtKB-KW"/>
</dbReference>
<dbReference type="AlphaFoldDB" id="A0A4P6F461"/>
<dbReference type="OrthoDB" id="5241540at2"/>
<comment type="pathway">
    <text evidence="11">Porphyrin-containing compound metabolism.</text>
</comment>
<dbReference type="PANTHER" id="PTHR35457">
    <property type="entry name" value="HEME A SYNTHASE"/>
    <property type="match status" value="1"/>
</dbReference>
<feature type="transmembrane region" description="Helical" evidence="12">
    <location>
        <begin position="116"/>
        <end position="137"/>
    </location>
</feature>
<evidence type="ECO:0000256" key="1">
    <source>
        <dbReference type="ARBA" id="ARBA00004141"/>
    </source>
</evidence>
<evidence type="ECO:0000256" key="5">
    <source>
        <dbReference type="ARBA" id="ARBA00022989"/>
    </source>
</evidence>
<evidence type="ECO:0000256" key="8">
    <source>
        <dbReference type="ARBA" id="ARBA00023133"/>
    </source>
</evidence>
<feature type="transmembrane region" description="Helical" evidence="12">
    <location>
        <begin position="143"/>
        <end position="162"/>
    </location>
</feature>
<feature type="transmembrane region" description="Helical" evidence="12">
    <location>
        <begin position="182"/>
        <end position="201"/>
    </location>
</feature>
<proteinExistence type="predicted"/>
<evidence type="ECO:0000256" key="7">
    <source>
        <dbReference type="ARBA" id="ARBA00023004"/>
    </source>
</evidence>
<keyword evidence="14" id="KW-1185">Reference proteome</keyword>
<name>A0A4P6F461_9MICO</name>
<gene>
    <name evidence="13" type="ORF">ET471_12295</name>
</gene>
<dbReference type="GO" id="GO:0006784">
    <property type="term" value="P:heme A biosynthetic process"/>
    <property type="evidence" value="ECO:0007669"/>
    <property type="project" value="InterPro"/>
</dbReference>
<evidence type="ECO:0000313" key="14">
    <source>
        <dbReference type="Proteomes" id="UP000292118"/>
    </source>
</evidence>
<keyword evidence="3 12" id="KW-0812">Transmembrane</keyword>
<dbReference type="KEGG" id="xya:ET471_12295"/>
<organism evidence="13 14">
    <name type="scientific">Xylanimonas protaetiae</name>
    <dbReference type="NCBI Taxonomy" id="2509457"/>
    <lineage>
        <taxon>Bacteria</taxon>
        <taxon>Bacillati</taxon>
        <taxon>Actinomycetota</taxon>
        <taxon>Actinomycetes</taxon>
        <taxon>Micrococcales</taxon>
        <taxon>Promicromonosporaceae</taxon>
        <taxon>Xylanimonas</taxon>
    </lineage>
</organism>
<evidence type="ECO:0000256" key="12">
    <source>
        <dbReference type="SAM" id="Phobius"/>
    </source>
</evidence>
<evidence type="ECO:0000256" key="6">
    <source>
        <dbReference type="ARBA" id="ARBA00023002"/>
    </source>
</evidence>
<evidence type="ECO:0000256" key="9">
    <source>
        <dbReference type="ARBA" id="ARBA00023136"/>
    </source>
</evidence>
<keyword evidence="4" id="KW-0479">Metal-binding</keyword>
<dbReference type="InterPro" id="IPR003780">
    <property type="entry name" value="COX15/CtaA_fam"/>
</dbReference>
<keyword evidence="9 12" id="KW-0472">Membrane</keyword>
<keyword evidence="8" id="KW-0350">Heme biosynthesis</keyword>
<dbReference type="InterPro" id="IPR050450">
    <property type="entry name" value="COX15/CtaA_HemeA_synthase"/>
</dbReference>
<feature type="transmembrane region" description="Helical" evidence="12">
    <location>
        <begin position="25"/>
        <end position="47"/>
    </location>
</feature>
<evidence type="ECO:0000256" key="11">
    <source>
        <dbReference type="ARBA" id="ARBA00023444"/>
    </source>
</evidence>
<keyword evidence="5 12" id="KW-1133">Transmembrane helix</keyword>
<dbReference type="Pfam" id="PF02628">
    <property type="entry name" value="COX15-CtaA"/>
    <property type="match status" value="1"/>
</dbReference>
<keyword evidence="10" id="KW-1015">Disulfide bond</keyword>
<sequence>MSIVAETLVNDPTDRRDRLARLRPWTRAVLLANVIGQVAIIGTGGAVRLTDSGLGCSRWPMCTPGSFTPQYHPATSYHPFVEFGNRTVTGVLMVIAVAVLLLVWTDRSRSRAYRALAWVPLGGVVAQAVIGGVVVLLELDPRWVSLHMAVSAALVWCSAYLLHRHGEGDDVPVPLAGAPVRAAGWVLGLLLVPVVTLGVLVTGSGPHSGDDTVGYRFAFDPLLITKTHSGSVWLFVLALVVLLVLLHRLPASPGVGAARKAVWVLAGVTVLQGAIGYTQYFTGLPAWLVGIHMVGAALLIWATAHATLHLRTRV</sequence>
<feature type="transmembrane region" description="Helical" evidence="12">
    <location>
        <begin position="286"/>
        <end position="308"/>
    </location>
</feature>
<keyword evidence="6" id="KW-0560">Oxidoreductase</keyword>
<dbReference type="GO" id="GO:0016020">
    <property type="term" value="C:membrane"/>
    <property type="evidence" value="ECO:0007669"/>
    <property type="project" value="UniProtKB-SubCell"/>
</dbReference>
<dbReference type="EMBL" id="CP035493">
    <property type="protein sequence ID" value="QAY70700.1"/>
    <property type="molecule type" value="Genomic_DNA"/>
</dbReference>
<evidence type="ECO:0000256" key="4">
    <source>
        <dbReference type="ARBA" id="ARBA00022723"/>
    </source>
</evidence>
<feature type="transmembrane region" description="Helical" evidence="12">
    <location>
        <begin position="230"/>
        <end position="249"/>
    </location>
</feature>
<evidence type="ECO:0000256" key="10">
    <source>
        <dbReference type="ARBA" id="ARBA00023157"/>
    </source>
</evidence>
<keyword evidence="2" id="KW-1003">Cell membrane</keyword>
<reference evidence="13 14" key="1">
    <citation type="submission" date="2019-01" db="EMBL/GenBank/DDBJ databases">
        <title>Genome sequencing of strain FW10M-9.</title>
        <authorList>
            <person name="Heo J."/>
            <person name="Kim S.-J."/>
            <person name="Kim J.-S."/>
            <person name="Hong S.-B."/>
            <person name="Kwon S.-W."/>
        </authorList>
    </citation>
    <scope>NUCLEOTIDE SEQUENCE [LARGE SCALE GENOMIC DNA]</scope>
    <source>
        <strain evidence="13 14">FW10M-9</strain>
    </source>
</reference>
<comment type="subcellular location">
    <subcellularLocation>
        <location evidence="1">Membrane</location>
        <topology evidence="1">Multi-pass membrane protein</topology>
    </subcellularLocation>
</comment>
<dbReference type="Proteomes" id="UP000292118">
    <property type="component" value="Chromosome"/>
</dbReference>
<accession>A0A4P6F461</accession>
<evidence type="ECO:0000256" key="2">
    <source>
        <dbReference type="ARBA" id="ARBA00022475"/>
    </source>
</evidence>
<feature type="transmembrane region" description="Helical" evidence="12">
    <location>
        <begin position="261"/>
        <end position="280"/>
    </location>
</feature>
<evidence type="ECO:0000256" key="3">
    <source>
        <dbReference type="ARBA" id="ARBA00022692"/>
    </source>
</evidence>
<keyword evidence="7" id="KW-0408">Iron</keyword>
<feature type="transmembrane region" description="Helical" evidence="12">
    <location>
        <begin position="87"/>
        <end position="104"/>
    </location>
</feature>
<protein>
    <submittedName>
        <fullName evidence="13">Cytochrome oxidase assembly protein</fullName>
    </submittedName>
</protein>
<evidence type="ECO:0000313" key="13">
    <source>
        <dbReference type="EMBL" id="QAY70700.1"/>
    </source>
</evidence>
<dbReference type="GO" id="GO:0046872">
    <property type="term" value="F:metal ion binding"/>
    <property type="evidence" value="ECO:0007669"/>
    <property type="project" value="UniProtKB-KW"/>
</dbReference>
<dbReference type="PANTHER" id="PTHR35457:SF1">
    <property type="entry name" value="HEME A SYNTHASE"/>
    <property type="match status" value="1"/>
</dbReference>